<dbReference type="AlphaFoldDB" id="A0AAV6YKC3"/>
<name>A0AAV6YKC3_ENGPU</name>
<keyword evidence="3" id="KW-1185">Reference proteome</keyword>
<proteinExistence type="predicted"/>
<comment type="caution">
    <text evidence="2">The sequence shown here is derived from an EMBL/GenBank/DDBJ whole genome shotgun (WGS) entry which is preliminary data.</text>
</comment>
<reference evidence="2" key="1">
    <citation type="thesis" date="2020" institute="ProQuest LLC" country="789 East Eisenhower Parkway, Ann Arbor, MI, USA">
        <title>Comparative Genomics and Chromosome Evolution.</title>
        <authorList>
            <person name="Mudd A.B."/>
        </authorList>
    </citation>
    <scope>NUCLEOTIDE SEQUENCE</scope>
    <source>
        <strain evidence="2">237g6f4</strain>
        <tissue evidence="2">Blood</tissue>
    </source>
</reference>
<evidence type="ECO:0000256" key="1">
    <source>
        <dbReference type="SAM" id="MobiDB-lite"/>
    </source>
</evidence>
<accession>A0AAV6YKC3</accession>
<feature type="compositionally biased region" description="Polar residues" evidence="1">
    <location>
        <begin position="1"/>
        <end position="11"/>
    </location>
</feature>
<evidence type="ECO:0000313" key="3">
    <source>
        <dbReference type="Proteomes" id="UP000824782"/>
    </source>
</evidence>
<sequence>MTANSAENFLSSDPVHPTTSSYSSPSLSTTPGSHRVCTAEPLLTCVVCLPPCHRCLWLHVTAPCSIMCLHHCPAPSLLLPVPAHCPSQSLLLPVTAPPHHCSS</sequence>
<dbReference type="Proteomes" id="UP000824782">
    <property type="component" value="Unassembled WGS sequence"/>
</dbReference>
<feature type="compositionally biased region" description="Low complexity" evidence="1">
    <location>
        <begin position="14"/>
        <end position="33"/>
    </location>
</feature>
<gene>
    <name evidence="2" type="ORF">GDO81_027893</name>
</gene>
<protein>
    <submittedName>
        <fullName evidence="2">Uncharacterized protein</fullName>
    </submittedName>
</protein>
<evidence type="ECO:0000313" key="2">
    <source>
        <dbReference type="EMBL" id="KAG8535724.1"/>
    </source>
</evidence>
<feature type="region of interest" description="Disordered" evidence="1">
    <location>
        <begin position="1"/>
        <end position="34"/>
    </location>
</feature>
<organism evidence="2 3">
    <name type="scientific">Engystomops pustulosus</name>
    <name type="common">Tungara frog</name>
    <name type="synonym">Physalaemus pustulosus</name>
    <dbReference type="NCBI Taxonomy" id="76066"/>
    <lineage>
        <taxon>Eukaryota</taxon>
        <taxon>Metazoa</taxon>
        <taxon>Chordata</taxon>
        <taxon>Craniata</taxon>
        <taxon>Vertebrata</taxon>
        <taxon>Euteleostomi</taxon>
        <taxon>Amphibia</taxon>
        <taxon>Batrachia</taxon>
        <taxon>Anura</taxon>
        <taxon>Neobatrachia</taxon>
        <taxon>Hyloidea</taxon>
        <taxon>Leptodactylidae</taxon>
        <taxon>Leiuperinae</taxon>
        <taxon>Engystomops</taxon>
    </lineage>
</organism>
<dbReference type="EMBL" id="WNYA01058745">
    <property type="protein sequence ID" value="KAG8535724.1"/>
    <property type="molecule type" value="Genomic_DNA"/>
</dbReference>